<evidence type="ECO:0000313" key="2">
    <source>
        <dbReference type="EMBL" id="MCJ7858151.1"/>
    </source>
</evidence>
<dbReference type="AlphaFoldDB" id="A0A9X1WN77"/>
<dbReference type="EMBL" id="JALIEA010000011">
    <property type="protein sequence ID" value="MCJ7858151.1"/>
    <property type="molecule type" value="Genomic_DNA"/>
</dbReference>
<accession>A0A9X1WN77</accession>
<comment type="caution">
    <text evidence="2">The sequence shown here is derived from an EMBL/GenBank/DDBJ whole genome shotgun (WGS) entry which is preliminary data.</text>
</comment>
<evidence type="ECO:0000256" key="1">
    <source>
        <dbReference type="SAM" id="Phobius"/>
    </source>
</evidence>
<feature type="transmembrane region" description="Helical" evidence="1">
    <location>
        <begin position="67"/>
        <end position="85"/>
    </location>
</feature>
<keyword evidence="1" id="KW-1133">Transmembrane helix</keyword>
<proteinExistence type="predicted"/>
<feature type="transmembrane region" description="Helical" evidence="1">
    <location>
        <begin position="6"/>
        <end position="25"/>
    </location>
</feature>
<dbReference type="RefSeq" id="WP_244803852.1">
    <property type="nucleotide sequence ID" value="NZ_JALIEA010000011.1"/>
</dbReference>
<feature type="transmembrane region" description="Helical" evidence="1">
    <location>
        <begin position="37"/>
        <end position="55"/>
    </location>
</feature>
<keyword evidence="3" id="KW-1185">Reference proteome</keyword>
<sequence length="116" mass="12114">MELLRDIVIVLHLTGFALLFGSWAVEALARRIRITSAMHIGLTVALVSGLALAAPWGMDGDLNHMKIGIKLVVLVVIGAVLGIGAAKQKREGAVPPALFWAAGLLTLANATIAVLV</sequence>
<dbReference type="Proteomes" id="UP001139207">
    <property type="component" value="Unassembled WGS sequence"/>
</dbReference>
<name>A0A9X1WN77_9CORY</name>
<protein>
    <submittedName>
        <fullName evidence="2">Fe-S protein</fullName>
    </submittedName>
</protein>
<evidence type="ECO:0000313" key="3">
    <source>
        <dbReference type="Proteomes" id="UP001139207"/>
    </source>
</evidence>
<keyword evidence="1" id="KW-0812">Transmembrane</keyword>
<keyword evidence="1" id="KW-0472">Membrane</keyword>
<reference evidence="2" key="1">
    <citation type="submission" date="2022-04" db="EMBL/GenBank/DDBJ databases">
        <title>Corynebacterium kalidii LD5P10.</title>
        <authorList>
            <person name="Sun J.Q."/>
        </authorList>
    </citation>
    <scope>NUCLEOTIDE SEQUENCE</scope>
    <source>
        <strain evidence="2">LD5P10</strain>
    </source>
</reference>
<organism evidence="2 3">
    <name type="scientific">Corynebacterium kalidii</name>
    <dbReference type="NCBI Taxonomy" id="2931982"/>
    <lineage>
        <taxon>Bacteria</taxon>
        <taxon>Bacillati</taxon>
        <taxon>Actinomycetota</taxon>
        <taxon>Actinomycetes</taxon>
        <taxon>Mycobacteriales</taxon>
        <taxon>Corynebacteriaceae</taxon>
        <taxon>Corynebacterium</taxon>
    </lineage>
</organism>
<feature type="transmembrane region" description="Helical" evidence="1">
    <location>
        <begin position="97"/>
        <end position="115"/>
    </location>
</feature>
<gene>
    <name evidence="2" type="ORF">MUN33_05385</name>
</gene>